<feature type="transmembrane region" description="Helical" evidence="1">
    <location>
        <begin position="94"/>
        <end position="115"/>
    </location>
</feature>
<dbReference type="EMBL" id="CP045273">
    <property type="protein sequence ID" value="QJX80781.1"/>
    <property type="molecule type" value="Genomic_DNA"/>
</dbReference>
<sequence length="117" mass="13036">MSVSVKKAVNEVSNFVFTELEGMFKVWQIVSWIMLLMGYSLLIVAYTLFGEPPMWLVVCGLAGIVVTLVNFFLALFVALLYVAKGLKEKDMDLVKNKVLITIGYNAVAGLMYFAITL</sequence>
<organism evidence="2 3">
    <name type="scientific">Priestia megaterium</name>
    <name type="common">Bacillus megaterium</name>
    <dbReference type="NCBI Taxonomy" id="1404"/>
    <lineage>
        <taxon>Bacteria</taxon>
        <taxon>Bacillati</taxon>
        <taxon>Bacillota</taxon>
        <taxon>Bacilli</taxon>
        <taxon>Bacillales</taxon>
        <taxon>Bacillaceae</taxon>
        <taxon>Priestia</taxon>
    </lineage>
</organism>
<keyword evidence="2" id="KW-0614">Plasmid</keyword>
<protein>
    <submittedName>
        <fullName evidence="2">Uncharacterized protein</fullName>
    </submittedName>
</protein>
<feature type="transmembrane region" description="Helical" evidence="1">
    <location>
        <begin position="55"/>
        <end position="82"/>
    </location>
</feature>
<evidence type="ECO:0000256" key="1">
    <source>
        <dbReference type="SAM" id="Phobius"/>
    </source>
</evidence>
<evidence type="ECO:0000313" key="2">
    <source>
        <dbReference type="EMBL" id="QJX80781.1"/>
    </source>
</evidence>
<proteinExistence type="predicted"/>
<geneLocation type="plasmid" evidence="3">
    <name>pfdu301a</name>
</geneLocation>
<dbReference type="RefSeq" id="WP_171778779.1">
    <property type="nucleotide sequence ID" value="NZ_CP045273.1"/>
</dbReference>
<evidence type="ECO:0000313" key="3">
    <source>
        <dbReference type="Proteomes" id="UP000501076"/>
    </source>
</evidence>
<reference evidence="2 3" key="1">
    <citation type="submission" date="2019-10" db="EMBL/GenBank/DDBJ databases">
        <title>Complete genome sequences for adaption low water activity.</title>
        <authorList>
            <person name="Zhao L."/>
            <person name="Zhong J."/>
        </authorList>
    </citation>
    <scope>NUCLEOTIDE SEQUENCE [LARGE SCALE GENOMIC DNA]</scope>
    <source>
        <strain evidence="2 3">FDU301</strain>
        <plasmid evidence="3">pfdu301a</plasmid>
    </source>
</reference>
<gene>
    <name evidence="2" type="ORF">FDZ14_32335</name>
</gene>
<accession>A0A6M6E154</accession>
<name>A0A6M6E154_PRIMG</name>
<feature type="transmembrane region" description="Helical" evidence="1">
    <location>
        <begin position="29"/>
        <end position="49"/>
    </location>
</feature>
<dbReference type="AlphaFoldDB" id="A0A6M6E154"/>
<keyword evidence="1" id="KW-1133">Transmembrane helix</keyword>
<dbReference type="Proteomes" id="UP000501076">
    <property type="component" value="Plasmid pFDU301A"/>
</dbReference>
<keyword evidence="1" id="KW-0812">Transmembrane</keyword>
<keyword evidence="1" id="KW-0472">Membrane</keyword>